<dbReference type="EMBL" id="JAELXS010000007">
    <property type="protein sequence ID" value="MBJ6122863.1"/>
    <property type="molecule type" value="Genomic_DNA"/>
</dbReference>
<feature type="signal peptide" evidence="1">
    <location>
        <begin position="1"/>
        <end position="18"/>
    </location>
</feature>
<name>A0ABS0XS53_9SPHN</name>
<evidence type="ECO:0000256" key="1">
    <source>
        <dbReference type="SAM" id="SignalP"/>
    </source>
</evidence>
<dbReference type="RefSeq" id="WP_199039082.1">
    <property type="nucleotide sequence ID" value="NZ_JAELXS010000007.1"/>
</dbReference>
<protein>
    <submittedName>
        <fullName evidence="2">DUF3833 family protein</fullName>
    </submittedName>
</protein>
<organism evidence="2 3">
    <name type="scientific">Sphingomonas mollis</name>
    <dbReference type="NCBI Taxonomy" id="2795726"/>
    <lineage>
        <taxon>Bacteria</taxon>
        <taxon>Pseudomonadati</taxon>
        <taxon>Pseudomonadota</taxon>
        <taxon>Alphaproteobacteria</taxon>
        <taxon>Sphingomonadales</taxon>
        <taxon>Sphingomonadaceae</taxon>
        <taxon>Sphingomonas</taxon>
    </lineage>
</organism>
<proteinExistence type="predicted"/>
<keyword evidence="1" id="KW-0732">Signal</keyword>
<reference evidence="3" key="1">
    <citation type="submission" date="2020-12" db="EMBL/GenBank/DDBJ databases">
        <title>Hymenobacter sp.</title>
        <authorList>
            <person name="Kim M.K."/>
        </authorList>
    </citation>
    <scope>NUCLEOTIDE SEQUENCE [LARGE SCALE GENOMIC DNA]</scope>
    <source>
        <strain evidence="3">BT553</strain>
    </source>
</reference>
<comment type="caution">
    <text evidence="2">The sequence shown here is derived from an EMBL/GenBank/DDBJ whole genome shotgun (WGS) entry which is preliminary data.</text>
</comment>
<evidence type="ECO:0000313" key="2">
    <source>
        <dbReference type="EMBL" id="MBJ6122863.1"/>
    </source>
</evidence>
<gene>
    <name evidence="2" type="ORF">JAO74_13780</name>
</gene>
<sequence>MRFLVAALPALALLTAAAPPPPTFDALRFFSGRTEGKGRFKVALRAGHDVHVQGHGRMDGDTLILDQIVTREGTDPKPRQWRIREVSPGRYTGTLTDAKGAITGETTGDRLHLAFTSTGGFAVEQWLTIAADGRSAQNRLTAKKFGITVATLDETIRKLD</sequence>
<evidence type="ECO:0000313" key="3">
    <source>
        <dbReference type="Proteomes" id="UP000640426"/>
    </source>
</evidence>
<keyword evidence="3" id="KW-1185">Reference proteome</keyword>
<dbReference type="Pfam" id="PF12915">
    <property type="entry name" value="DUF3833"/>
    <property type="match status" value="1"/>
</dbReference>
<feature type="chain" id="PRO_5046266074" evidence="1">
    <location>
        <begin position="19"/>
        <end position="160"/>
    </location>
</feature>
<dbReference type="InterPro" id="IPR024409">
    <property type="entry name" value="DUF3833"/>
</dbReference>
<dbReference type="Proteomes" id="UP000640426">
    <property type="component" value="Unassembled WGS sequence"/>
</dbReference>
<accession>A0ABS0XS53</accession>